<comment type="subunit">
    <text evidence="10">At low DSF concentrations, interacts with RpfF.</text>
</comment>
<dbReference type="InterPro" id="IPR036097">
    <property type="entry name" value="HisK_dim/P_sf"/>
</dbReference>
<feature type="domain" description="Response regulatory" evidence="15">
    <location>
        <begin position="8"/>
        <end position="125"/>
    </location>
</feature>
<dbReference type="CDD" id="cd00082">
    <property type="entry name" value="HisKA"/>
    <property type="match status" value="1"/>
</dbReference>
<dbReference type="InterPro" id="IPR003594">
    <property type="entry name" value="HATPase_dom"/>
</dbReference>
<dbReference type="Pfam" id="PF00072">
    <property type="entry name" value="Response_reg"/>
    <property type="match status" value="1"/>
</dbReference>
<evidence type="ECO:0000256" key="13">
    <source>
        <dbReference type="PROSITE-ProRule" id="PRU00169"/>
    </source>
</evidence>
<dbReference type="InterPro" id="IPR001789">
    <property type="entry name" value="Sig_transdc_resp-reg_receiver"/>
</dbReference>
<dbReference type="SMART" id="SM00388">
    <property type="entry name" value="HisKA"/>
    <property type="match status" value="1"/>
</dbReference>
<dbReference type="SMART" id="SM00387">
    <property type="entry name" value="HATPase_c"/>
    <property type="match status" value="1"/>
</dbReference>
<dbReference type="Proteomes" id="UP000490800">
    <property type="component" value="Unassembled WGS sequence"/>
</dbReference>
<dbReference type="Pfam" id="PF00512">
    <property type="entry name" value="HisKA"/>
    <property type="match status" value="1"/>
</dbReference>
<keyword evidence="8" id="KW-0067">ATP-binding</keyword>
<evidence type="ECO:0000313" key="17">
    <source>
        <dbReference type="Proteomes" id="UP000490800"/>
    </source>
</evidence>
<dbReference type="InterPro" id="IPR011006">
    <property type="entry name" value="CheY-like_superfamily"/>
</dbReference>
<evidence type="ECO:0000256" key="8">
    <source>
        <dbReference type="ARBA" id="ARBA00022840"/>
    </source>
</evidence>
<dbReference type="InterPro" id="IPR003661">
    <property type="entry name" value="HisK_dim/P_dom"/>
</dbReference>
<dbReference type="PANTHER" id="PTHR45339">
    <property type="entry name" value="HYBRID SIGNAL TRANSDUCTION HISTIDINE KINASE J"/>
    <property type="match status" value="1"/>
</dbReference>
<dbReference type="InterPro" id="IPR004358">
    <property type="entry name" value="Sig_transdc_His_kin-like_C"/>
</dbReference>
<dbReference type="GO" id="GO:0005524">
    <property type="term" value="F:ATP binding"/>
    <property type="evidence" value="ECO:0007669"/>
    <property type="project" value="UniProtKB-KW"/>
</dbReference>
<dbReference type="Gene3D" id="3.40.50.2300">
    <property type="match status" value="1"/>
</dbReference>
<keyword evidence="5" id="KW-0808">Transferase</keyword>
<name>A0A7X3FHR9_9BACL</name>
<evidence type="ECO:0000256" key="3">
    <source>
        <dbReference type="ARBA" id="ARBA00012438"/>
    </source>
</evidence>
<keyword evidence="7" id="KW-0418">Kinase</keyword>
<sequence length="396" mass="44489">MNLDEPIKILMVDDQPENLLALEAVLAEENYHLVKAGSGEEALRCLLHDDFAVIVLDVQMPGMDGFETAKWIKSREKSKDIPIIFITAASHEKEHVFTAYSVGAIDYIVKPFVPHTLKAKIEGFVNLFLVQKKLQHQSQLLNMRTQELLNAKEAAESANRAKSEFLALMSHEIRTPMNGVMAMTDLLLETELNEEQREYADTISRSGAALLHIINQILDFTKLESSKMEMSVEPFDLAVCMEETMDLFYGECRKKDLNLKRVIEPGVPEHLIGDEMKLRQVLINLIGNAVKFTEDGDITVHVSRIDNHSLEGSKLLLQFSVRDTGIGIPVEKRNRLFQPFTQVDSSMTRKYGGTGLGLVICQNLVELMSGSIEVHSEEGQGTEFIFTIQVEELLAS</sequence>
<dbReference type="Gene3D" id="3.30.565.10">
    <property type="entry name" value="Histidine kinase-like ATPase, C-terminal domain"/>
    <property type="match status" value="1"/>
</dbReference>
<dbReference type="FunFam" id="1.10.287.130:FF:000002">
    <property type="entry name" value="Two-component osmosensing histidine kinase"/>
    <property type="match status" value="1"/>
</dbReference>
<keyword evidence="17" id="KW-1185">Reference proteome</keyword>
<dbReference type="Gene3D" id="1.10.287.130">
    <property type="match status" value="1"/>
</dbReference>
<dbReference type="InterPro" id="IPR036890">
    <property type="entry name" value="HATPase_C_sf"/>
</dbReference>
<dbReference type="Pfam" id="PF02518">
    <property type="entry name" value="HATPase_c"/>
    <property type="match status" value="1"/>
</dbReference>
<evidence type="ECO:0000256" key="12">
    <source>
        <dbReference type="ARBA" id="ARBA00074306"/>
    </source>
</evidence>
<comment type="catalytic activity">
    <reaction evidence="1">
        <text>ATP + protein L-histidine = ADP + protein N-phospho-L-histidine.</text>
        <dbReference type="EC" id="2.7.13.3"/>
    </reaction>
</comment>
<evidence type="ECO:0000256" key="7">
    <source>
        <dbReference type="ARBA" id="ARBA00022777"/>
    </source>
</evidence>
<evidence type="ECO:0000256" key="6">
    <source>
        <dbReference type="ARBA" id="ARBA00022741"/>
    </source>
</evidence>
<dbReference type="RefSeq" id="WP_157335388.1">
    <property type="nucleotide sequence ID" value="NZ_RHLK01000005.1"/>
</dbReference>
<dbReference type="FunFam" id="3.30.565.10:FF:000010">
    <property type="entry name" value="Sensor histidine kinase RcsC"/>
    <property type="match status" value="1"/>
</dbReference>
<evidence type="ECO:0000256" key="11">
    <source>
        <dbReference type="ARBA" id="ARBA00068150"/>
    </source>
</evidence>
<dbReference type="InterPro" id="IPR005467">
    <property type="entry name" value="His_kinase_dom"/>
</dbReference>
<dbReference type="SUPFAM" id="SSF47384">
    <property type="entry name" value="Homodimeric domain of signal transducing histidine kinase"/>
    <property type="match status" value="1"/>
</dbReference>
<evidence type="ECO:0000259" key="15">
    <source>
        <dbReference type="PROSITE" id="PS50110"/>
    </source>
</evidence>
<comment type="similarity">
    <text evidence="2">In the N-terminal section; belongs to the phytochrome family.</text>
</comment>
<protein>
    <recommendedName>
        <fullName evidence="12">Circadian input-output histidine kinase CikA</fullName>
        <ecNumber evidence="3">2.7.13.3</ecNumber>
    </recommendedName>
    <alternativeName>
        <fullName evidence="11">Sensory/regulatory protein RpfC</fullName>
    </alternativeName>
</protein>
<evidence type="ECO:0000256" key="9">
    <source>
        <dbReference type="ARBA" id="ARBA00023012"/>
    </source>
</evidence>
<dbReference type="EMBL" id="RHLK01000005">
    <property type="protein sequence ID" value="MVO99974.1"/>
    <property type="molecule type" value="Genomic_DNA"/>
</dbReference>
<dbReference type="PROSITE" id="PS50110">
    <property type="entry name" value="RESPONSE_REGULATORY"/>
    <property type="match status" value="1"/>
</dbReference>
<evidence type="ECO:0000256" key="2">
    <source>
        <dbReference type="ARBA" id="ARBA00006402"/>
    </source>
</evidence>
<comment type="caution">
    <text evidence="16">The sequence shown here is derived from an EMBL/GenBank/DDBJ whole genome shotgun (WGS) entry which is preliminary data.</text>
</comment>
<reference evidence="16 17" key="1">
    <citation type="journal article" date="2019" name="Microorganisms">
        <title>Paenibacillus lutrae sp. nov., A Chitinolytic Species Isolated from A River Otter in Castril Natural Park, Granada, Spain.</title>
        <authorList>
            <person name="Rodriguez M."/>
            <person name="Reina J.C."/>
            <person name="Bejar V."/>
            <person name="Llamas I."/>
        </authorList>
    </citation>
    <scope>NUCLEOTIDE SEQUENCE [LARGE SCALE GENOMIC DNA]</scope>
    <source>
        <strain evidence="16 17">N10</strain>
    </source>
</reference>
<evidence type="ECO:0000256" key="10">
    <source>
        <dbReference type="ARBA" id="ARBA00064003"/>
    </source>
</evidence>
<dbReference type="SUPFAM" id="SSF52172">
    <property type="entry name" value="CheY-like"/>
    <property type="match status" value="1"/>
</dbReference>
<keyword evidence="6" id="KW-0547">Nucleotide-binding</keyword>
<evidence type="ECO:0000256" key="4">
    <source>
        <dbReference type="ARBA" id="ARBA00022553"/>
    </source>
</evidence>
<dbReference type="SUPFAM" id="SSF55874">
    <property type="entry name" value="ATPase domain of HSP90 chaperone/DNA topoisomerase II/histidine kinase"/>
    <property type="match status" value="1"/>
</dbReference>
<gene>
    <name evidence="16" type="ORF">EDM21_10685</name>
</gene>
<dbReference type="PROSITE" id="PS50109">
    <property type="entry name" value="HIS_KIN"/>
    <property type="match status" value="1"/>
</dbReference>
<keyword evidence="4 13" id="KW-0597">Phosphoprotein</keyword>
<dbReference type="EC" id="2.7.13.3" evidence="3"/>
<evidence type="ECO:0000256" key="5">
    <source>
        <dbReference type="ARBA" id="ARBA00022679"/>
    </source>
</evidence>
<proteinExistence type="inferred from homology"/>
<feature type="modified residue" description="4-aspartylphosphate" evidence="13">
    <location>
        <position position="57"/>
    </location>
</feature>
<feature type="domain" description="Histidine kinase" evidence="14">
    <location>
        <begin position="168"/>
        <end position="392"/>
    </location>
</feature>
<dbReference type="PRINTS" id="PR00344">
    <property type="entry name" value="BCTRLSENSOR"/>
</dbReference>
<accession>A0A7X3FHR9</accession>
<evidence type="ECO:0000313" key="16">
    <source>
        <dbReference type="EMBL" id="MVO99974.1"/>
    </source>
</evidence>
<evidence type="ECO:0000256" key="1">
    <source>
        <dbReference type="ARBA" id="ARBA00000085"/>
    </source>
</evidence>
<dbReference type="GO" id="GO:0000155">
    <property type="term" value="F:phosphorelay sensor kinase activity"/>
    <property type="evidence" value="ECO:0007669"/>
    <property type="project" value="InterPro"/>
</dbReference>
<dbReference type="AlphaFoldDB" id="A0A7X3FHR9"/>
<evidence type="ECO:0000259" key="14">
    <source>
        <dbReference type="PROSITE" id="PS50109"/>
    </source>
</evidence>
<dbReference type="CDD" id="cd16922">
    <property type="entry name" value="HATPase_EvgS-ArcB-TorS-like"/>
    <property type="match status" value="1"/>
</dbReference>
<dbReference type="PANTHER" id="PTHR45339:SF1">
    <property type="entry name" value="HYBRID SIGNAL TRANSDUCTION HISTIDINE KINASE J"/>
    <property type="match status" value="1"/>
</dbReference>
<organism evidence="16 17">
    <name type="scientific">Paenibacillus lutrae</name>
    <dbReference type="NCBI Taxonomy" id="2078573"/>
    <lineage>
        <taxon>Bacteria</taxon>
        <taxon>Bacillati</taxon>
        <taxon>Bacillota</taxon>
        <taxon>Bacilli</taxon>
        <taxon>Bacillales</taxon>
        <taxon>Paenibacillaceae</taxon>
        <taxon>Paenibacillus</taxon>
    </lineage>
</organism>
<keyword evidence="9" id="KW-0902">Two-component regulatory system</keyword>
<dbReference type="SMART" id="SM00448">
    <property type="entry name" value="REC"/>
    <property type="match status" value="1"/>
</dbReference>
<dbReference type="OrthoDB" id="9790669at2"/>